<dbReference type="EMBL" id="MLCA01000019">
    <property type="protein sequence ID" value="MEE7494881.1"/>
    <property type="molecule type" value="Genomic_DNA"/>
</dbReference>
<name>A0ABU7TZZ6_9HYPH</name>
<proteinExistence type="predicted"/>
<gene>
    <name evidence="1" type="ORF">MOTC310_32525</name>
</gene>
<dbReference type="Proteomes" id="UP001355206">
    <property type="component" value="Unassembled WGS sequence"/>
</dbReference>
<organism evidence="1 2">
    <name type="scientific">Methylobacterium oryzae</name>
    <dbReference type="NCBI Taxonomy" id="334852"/>
    <lineage>
        <taxon>Bacteria</taxon>
        <taxon>Pseudomonadati</taxon>
        <taxon>Pseudomonadota</taxon>
        <taxon>Alphaproteobacteria</taxon>
        <taxon>Hyphomicrobiales</taxon>
        <taxon>Methylobacteriaceae</taxon>
        <taxon>Methylobacterium</taxon>
    </lineage>
</organism>
<sequence>MRCLLDCFRAEMADRVEILVPQEQPEWPRDPGCVIQPVCMRELRFVILVDRADGIVECHMHLQGTRA</sequence>
<protein>
    <submittedName>
        <fullName evidence="1">Uncharacterized protein</fullName>
    </submittedName>
</protein>
<evidence type="ECO:0000313" key="2">
    <source>
        <dbReference type="Proteomes" id="UP001355206"/>
    </source>
</evidence>
<evidence type="ECO:0000313" key="1">
    <source>
        <dbReference type="EMBL" id="MEE7494881.1"/>
    </source>
</evidence>
<keyword evidence="2" id="KW-1185">Reference proteome</keyword>
<comment type="caution">
    <text evidence="1">The sequence shown here is derived from an EMBL/GenBank/DDBJ whole genome shotgun (WGS) entry which is preliminary data.</text>
</comment>
<reference evidence="1 2" key="1">
    <citation type="journal article" date="2012" name="Genet. Mol. Biol.">
        <title>Analysis of 16S rRNA and mxaF genes revealing insights into Methylobacterium niche-specific plant association.</title>
        <authorList>
            <person name="Dourado M.N."/>
            <person name="Andreote F.D."/>
            <person name="Dini-Andreote F."/>
            <person name="Conti R."/>
            <person name="Araujo J.M."/>
            <person name="Araujo W.L."/>
        </authorList>
    </citation>
    <scope>NUCLEOTIDE SEQUENCE [LARGE SCALE GENOMIC DNA]</scope>
    <source>
        <strain evidence="1 2">TC3-10</strain>
    </source>
</reference>
<accession>A0ABU7TZZ6</accession>